<dbReference type="Pfam" id="PF14022">
    <property type="entry name" value="DUF4238"/>
    <property type="match status" value="1"/>
</dbReference>
<dbReference type="EMBL" id="CP034015">
    <property type="protein sequence ID" value="AZG73478.1"/>
    <property type="molecule type" value="Genomic_DNA"/>
</dbReference>
<dbReference type="KEGG" id="slj:EGC82_12330"/>
<protein>
    <submittedName>
        <fullName evidence="1">DUF4238 domain-containing protein</fullName>
    </submittedName>
</protein>
<dbReference type="InterPro" id="IPR025332">
    <property type="entry name" value="DUF4238"/>
</dbReference>
<gene>
    <name evidence="1" type="ORF">EGC82_12330</name>
</gene>
<dbReference type="AlphaFoldDB" id="A0A3G8LXP6"/>
<proteinExistence type="predicted"/>
<keyword evidence="2" id="KW-1185">Reference proteome</keyword>
<accession>A0A3G8LXP6</accession>
<reference evidence="2" key="1">
    <citation type="submission" date="2018-11" db="EMBL/GenBank/DDBJ databases">
        <title>Shewanella sp. M2.</title>
        <authorList>
            <person name="Hwang Y.J."/>
            <person name="Hwang C.Y."/>
        </authorList>
    </citation>
    <scope>NUCLEOTIDE SEQUENCE [LARGE SCALE GENOMIC DNA]</scope>
    <source>
        <strain evidence="2">LMG 19866</strain>
    </source>
</reference>
<organism evidence="1 2">
    <name type="scientific">Shewanella livingstonensis</name>
    <dbReference type="NCBI Taxonomy" id="150120"/>
    <lineage>
        <taxon>Bacteria</taxon>
        <taxon>Pseudomonadati</taxon>
        <taxon>Pseudomonadota</taxon>
        <taxon>Gammaproteobacteria</taxon>
        <taxon>Alteromonadales</taxon>
        <taxon>Shewanellaceae</taxon>
        <taxon>Shewanella</taxon>
    </lineage>
</organism>
<dbReference type="Proteomes" id="UP000278035">
    <property type="component" value="Chromosome"/>
</dbReference>
<evidence type="ECO:0000313" key="2">
    <source>
        <dbReference type="Proteomes" id="UP000278035"/>
    </source>
</evidence>
<evidence type="ECO:0000313" key="1">
    <source>
        <dbReference type="EMBL" id="AZG73478.1"/>
    </source>
</evidence>
<name>A0A3G8LXP6_9GAMM</name>
<sequence length="376" mass="43896">MPMLGVHKRMLHQPLHGLDGFPARALLQNRRKYGRYISGGVMKNKTKKNHFSPVFANQYWTSEVSGWHYKYYYYCPYRKCVVDSQKDKGKTAWGYEFHLYSQELEDRLDSELENDSAPLYEKLLNNDTLDADERMKWGQFIVTQSMRTPSFFKYRDELEKAHGGDESYKETIIGCQWCEDNKYVACRDWIILEAAEDDFFVRTDNPVYMTGFLQNPSTTIFYPLSPKKCFVACSFIEMRFTLIGEELPFPKQEVLKLEKGDAYKINFDLIKSASTSLIVAKSDNNRVISKMNVELLGAFPQIPFMLSSAENDYAESIEIEKIIQLMSYSDGIEYPEYREYELKPFYGVEFSMGINPFSVFGVTNERLKELHPEIEI</sequence>
<dbReference type="OrthoDB" id="6272429at2"/>